<dbReference type="EMBL" id="JACCFL010000001">
    <property type="protein sequence ID" value="NYJ25833.1"/>
    <property type="molecule type" value="Genomic_DNA"/>
</dbReference>
<dbReference type="InterPro" id="IPR025092">
    <property type="entry name" value="Glyco_hydro_66"/>
</dbReference>
<dbReference type="Gene3D" id="3.20.20.80">
    <property type="entry name" value="Glycosidases"/>
    <property type="match status" value="1"/>
</dbReference>
<dbReference type="SMART" id="SM00606">
    <property type="entry name" value="CBD_IV"/>
    <property type="match status" value="2"/>
</dbReference>
<dbReference type="AlphaFoldDB" id="A0A853D131"/>
<organism evidence="3 4">
    <name type="scientific">Leifsonia shinshuensis</name>
    <dbReference type="NCBI Taxonomy" id="150026"/>
    <lineage>
        <taxon>Bacteria</taxon>
        <taxon>Bacillati</taxon>
        <taxon>Actinomycetota</taxon>
        <taxon>Actinomycetes</taxon>
        <taxon>Micrococcales</taxon>
        <taxon>Microbacteriaceae</taxon>
        <taxon>Leifsonia</taxon>
    </lineage>
</organism>
<keyword evidence="3" id="KW-0378">Hydrolase</keyword>
<sequence>MSSDWKHFPRFAALTTYPSGTTTAQAQADVDQLVREYHINAFQFYDWMWRHENPIQRNANGTLASTWTAWNGDVISPMTVQNYISAVHNDGAAAMPYSMSYAALQNYQSVSGVDPNWALKYASTGQPWAFEMKPNQPNTNLYMFNPANTSWQNYITAKYVDEANTMGFDGVHLDQLGNWGAMTDTSNNPVDLPSGLASLVAASRTALGTGKALGFNAVDGYGGDNVASGKQTDYLYSELWDNHETYSAMKTYLDTQKQESAGIPSVIAAYPNTKDDAGPTYEAENASLSSGLTVNSDHAGYTGTGFVANYGNTGDTVTFTITAPETRRYSLVFRYANGAAGDATRSVAVDGTTLGNVTMPTDSNWNNWHYDADIVTPTLTAGTHTVTISVGSGNTGFVNLDNLVLGTLDTNSVELEDAAIAASGATNIGMAQGDSMLSAPYFPDHDKQMTNALRAWEKNYYDFITAYENLLYGPDVHSVDSGSQLLSIAGIATSGDASANTVWTDLKKTSSDDVVQLVNLLGNDNTWREAGKATPPAQTNLAVKYYIGPDETPTAVHVASPDSNNDASTNLSYTIGTDGNGRYISFTVPKLNAWDMIYIDRGFNTPSGNQYEAENAVLTNVTTNTNHAGYTGNGFVDNFYQTNSGVSFTVNAATSGNYHLTLRYGNGGSTATRIVAVDGQQVATPTFPAQGTWDSWTTLSVPVTLTPGLHTVVIWCTGGVGAINLDNITVGP</sequence>
<proteinExistence type="predicted"/>
<dbReference type="CDD" id="cd14745">
    <property type="entry name" value="GH66"/>
    <property type="match status" value="1"/>
</dbReference>
<dbReference type="SUPFAM" id="SSF49785">
    <property type="entry name" value="Galactose-binding domain-like"/>
    <property type="match status" value="2"/>
</dbReference>
<evidence type="ECO:0000313" key="3">
    <source>
        <dbReference type="EMBL" id="NYJ25833.1"/>
    </source>
</evidence>
<gene>
    <name evidence="3" type="ORF">HNR13_004120</name>
</gene>
<keyword evidence="1" id="KW-0732">Signal</keyword>
<dbReference type="Pfam" id="PF13199">
    <property type="entry name" value="Glyco_hydro_66"/>
    <property type="match status" value="1"/>
</dbReference>
<dbReference type="PROSITE" id="PS51175">
    <property type="entry name" value="CBM6"/>
    <property type="match status" value="2"/>
</dbReference>
<evidence type="ECO:0000256" key="1">
    <source>
        <dbReference type="ARBA" id="ARBA00022729"/>
    </source>
</evidence>
<keyword evidence="3" id="KW-0326">Glycosidase</keyword>
<dbReference type="InterPro" id="IPR006584">
    <property type="entry name" value="Cellulose-bd_IV"/>
</dbReference>
<dbReference type="InterPro" id="IPR013780">
    <property type="entry name" value="Glyco_hydro_b"/>
</dbReference>
<dbReference type="InterPro" id="IPR005084">
    <property type="entry name" value="CBM6"/>
</dbReference>
<dbReference type="InterPro" id="IPR051816">
    <property type="entry name" value="Glycosyl_Hydrolase_31"/>
</dbReference>
<dbReference type="EC" id="3.2.1.11" evidence="3"/>
<name>A0A853D131_9MICO</name>
<dbReference type="InterPro" id="IPR008979">
    <property type="entry name" value="Galactose-bd-like_sf"/>
</dbReference>
<comment type="caution">
    <text evidence="3">The sequence shown here is derived from an EMBL/GenBank/DDBJ whole genome shotgun (WGS) entry which is preliminary data.</text>
</comment>
<accession>A0A853D131</accession>
<dbReference type="Gene3D" id="2.60.40.1180">
    <property type="entry name" value="Golgi alpha-mannosidase II"/>
    <property type="match status" value="1"/>
</dbReference>
<dbReference type="PANTHER" id="PTHR43863">
    <property type="entry name" value="HYDROLASE, PUTATIVE (AFU_ORTHOLOGUE AFUA_1G03140)-RELATED"/>
    <property type="match status" value="1"/>
</dbReference>
<dbReference type="Gene3D" id="2.60.120.260">
    <property type="entry name" value="Galactose-binding domain-like"/>
    <property type="match status" value="2"/>
</dbReference>
<dbReference type="CDD" id="cd04083">
    <property type="entry name" value="CBM35_Lmo2446-like"/>
    <property type="match status" value="2"/>
</dbReference>
<protein>
    <submittedName>
        <fullName evidence="3">Dextranase</fullName>
        <ecNumber evidence="3">3.2.1.11</ecNumber>
    </submittedName>
</protein>
<dbReference type="Proteomes" id="UP000578352">
    <property type="component" value="Unassembled WGS sequence"/>
</dbReference>
<dbReference type="GO" id="GO:0030246">
    <property type="term" value="F:carbohydrate binding"/>
    <property type="evidence" value="ECO:0007669"/>
    <property type="project" value="InterPro"/>
</dbReference>
<feature type="domain" description="CBM6" evidence="2">
    <location>
        <begin position="609"/>
        <end position="731"/>
    </location>
</feature>
<evidence type="ECO:0000313" key="4">
    <source>
        <dbReference type="Proteomes" id="UP000578352"/>
    </source>
</evidence>
<dbReference type="GO" id="GO:0033904">
    <property type="term" value="F:dextranase activity"/>
    <property type="evidence" value="ECO:0007669"/>
    <property type="project" value="UniProtKB-EC"/>
</dbReference>
<evidence type="ECO:0000259" key="2">
    <source>
        <dbReference type="PROSITE" id="PS51175"/>
    </source>
</evidence>
<reference evidence="3 4" key="1">
    <citation type="submission" date="2020-07" db="EMBL/GenBank/DDBJ databases">
        <title>Sequencing the genomes of 1000 actinobacteria strains.</title>
        <authorList>
            <person name="Klenk H.-P."/>
        </authorList>
    </citation>
    <scope>NUCLEOTIDE SEQUENCE [LARGE SCALE GENOMIC DNA]</scope>
    <source>
        <strain evidence="3 4">DSM 15165</strain>
    </source>
</reference>
<dbReference type="Pfam" id="PF16990">
    <property type="entry name" value="CBM_35"/>
    <property type="match status" value="2"/>
</dbReference>
<feature type="domain" description="CBM6" evidence="2">
    <location>
        <begin position="279"/>
        <end position="406"/>
    </location>
</feature>
<dbReference type="PANTHER" id="PTHR43863:SF2">
    <property type="entry name" value="MALTASE-GLUCOAMYLASE"/>
    <property type="match status" value="1"/>
</dbReference>